<dbReference type="InterPro" id="IPR037068">
    <property type="entry name" value="DNA_primase_core_N_sf"/>
</dbReference>
<comment type="subunit">
    <text evidence="12">Monomer. Interacts with DnaB.</text>
</comment>
<keyword evidence="8 13" id="KW-0862">Zinc</keyword>
<dbReference type="GO" id="GO:0003899">
    <property type="term" value="F:DNA-directed RNA polymerase activity"/>
    <property type="evidence" value="ECO:0007669"/>
    <property type="project" value="UniProtKB-UniRule"/>
</dbReference>
<dbReference type="GO" id="GO:0006269">
    <property type="term" value="P:DNA replication, synthesis of primer"/>
    <property type="evidence" value="ECO:0007669"/>
    <property type="project" value="UniProtKB-UniRule"/>
</dbReference>
<protein>
    <recommendedName>
        <fullName evidence="12 13">DNA primase</fullName>
        <ecNumber evidence="12">2.7.7.101</ecNumber>
    </recommendedName>
</protein>
<dbReference type="HOGENOM" id="CLU_013501_3_2_0"/>
<dbReference type="Pfam" id="PF08275">
    <property type="entry name" value="DNAG_N"/>
    <property type="match status" value="1"/>
</dbReference>
<dbReference type="InterPro" id="IPR013264">
    <property type="entry name" value="DNAG_N"/>
</dbReference>
<keyword evidence="6 13" id="KW-0479">Metal-binding</keyword>
<proteinExistence type="inferred from homology"/>
<dbReference type="InterPro" id="IPR050219">
    <property type="entry name" value="DnaG_primase"/>
</dbReference>
<dbReference type="EMBL" id="CP005957">
    <property type="protein sequence ID" value="AGL62296.1"/>
    <property type="molecule type" value="Genomic_DNA"/>
</dbReference>
<evidence type="ECO:0000256" key="3">
    <source>
        <dbReference type="ARBA" id="ARBA00022679"/>
    </source>
</evidence>
<comment type="function">
    <text evidence="12 13">RNA polymerase that catalyzes the synthesis of short RNA molecules used as primers for DNA polymerase during DNA replication.</text>
</comment>
<evidence type="ECO:0000256" key="6">
    <source>
        <dbReference type="ARBA" id="ARBA00022723"/>
    </source>
</evidence>
<dbReference type="HAMAP" id="MF_00974">
    <property type="entry name" value="DNA_primase_DnaG"/>
    <property type="match status" value="1"/>
</dbReference>
<dbReference type="Pfam" id="PF13155">
    <property type="entry name" value="Toprim_2"/>
    <property type="match status" value="1"/>
</dbReference>
<dbReference type="FunFam" id="3.90.580.10:FF:000001">
    <property type="entry name" value="DNA primase"/>
    <property type="match status" value="1"/>
</dbReference>
<sequence>MDAKEEVRSRIAIEDIIGEYVHLKRAGRNYKGLSPFSSEKTPSFFVSPEKNIWHDFSSNKGGDVFAFVMEVEGMDFRQALEHLARKAGVDLSLYDSSTSRQLSERKKRLTEANRLAAQYYQHSLLRNSHALTYVTDARQLSRQTVQDFQIGYAPDSGTALTSYLTKKGFTKKELSDAGLTNRYGGDLFRGRMMVPLMDSTGQVVGFTGRIIIPDDTAPKYLNTPQTLLYDKSRHVFGLSQAKEAIRTKGHVVVVEGNLDVVSSHQAGVRQVVATAGTAMTEHHLRALKRLTPDVRVAYDSDKAGIAATERAIALAANLEIDLTVISLPGGDKDPDELVRRDAGAWRRVIEEQQPAVEWVIDQYKARVDIGTAAGKRSFTTAALAVVRTLTDAVERQHYEQLIAEVTHSSVEAIHEKLQSVSETPSARRAIKAEIKELVYDVHAYEDDLLAVACIDAPSQELFAHFDIRLLHTDERQQVANFFARHYGKSLTDTPKELQNIDTYVKILLLRADARYAEWDTNDRYFETARLIRQIEQEHKKQTHEQLTAQLRSAEDTGDEVMANKLRVALNDLIKEIARGKR</sequence>
<dbReference type="GO" id="GO:0003677">
    <property type="term" value="F:DNA binding"/>
    <property type="evidence" value="ECO:0007669"/>
    <property type="project" value="UniProtKB-KW"/>
</dbReference>
<dbReference type="Gene3D" id="3.90.980.10">
    <property type="entry name" value="DNA primase, catalytic core, N-terminal domain"/>
    <property type="match status" value="1"/>
</dbReference>
<evidence type="ECO:0000256" key="7">
    <source>
        <dbReference type="ARBA" id="ARBA00022771"/>
    </source>
</evidence>
<evidence type="ECO:0000256" key="2">
    <source>
        <dbReference type="ARBA" id="ARBA00022515"/>
    </source>
</evidence>
<dbReference type="GO" id="GO:0005737">
    <property type="term" value="C:cytoplasm"/>
    <property type="evidence" value="ECO:0007669"/>
    <property type="project" value="TreeGrafter"/>
</dbReference>
<dbReference type="InterPro" id="IPR006171">
    <property type="entry name" value="TOPRIM_dom"/>
</dbReference>
<dbReference type="InterPro" id="IPR036977">
    <property type="entry name" value="DNA_primase_Znf_CHC2"/>
</dbReference>
<dbReference type="Proteomes" id="UP000013893">
    <property type="component" value="Chromosome"/>
</dbReference>
<dbReference type="Gene3D" id="3.90.580.10">
    <property type="entry name" value="Zinc finger, CHC2-type domain"/>
    <property type="match status" value="1"/>
</dbReference>
<reference evidence="15 16" key="1">
    <citation type="journal article" date="2013" name="Nat. Biotechnol.">
        <title>Genome sequences of rare, uncultured bacteria obtained by differential coverage binning of multiple metagenomes.</title>
        <authorList>
            <person name="Albertsen M."/>
            <person name="Hugenholtz P."/>
            <person name="Skarshewski A."/>
            <person name="Nielsen K.L."/>
            <person name="Tyson G.W."/>
            <person name="Nielsen P.H."/>
        </authorList>
    </citation>
    <scope>NUCLEOTIDE SEQUENCE [LARGE SCALE GENOMIC DNA]</scope>
    <source>
        <strain evidence="15">TM71</strain>
    </source>
</reference>
<organism evidence="15 16">
    <name type="scientific">Candidatus Saccharimonas aalborgensis</name>
    <dbReference type="NCBI Taxonomy" id="1332188"/>
    <lineage>
        <taxon>Bacteria</taxon>
        <taxon>Candidatus Saccharimonadota</taxon>
        <taxon>Candidatus Saccharimonadia</taxon>
        <taxon>Candidatus Saccharimonadales</taxon>
        <taxon>Candidatus Saccharimonadaceae</taxon>
        <taxon>Candidatus Saccharimonas</taxon>
    </lineage>
</organism>
<dbReference type="Pfam" id="PF10410">
    <property type="entry name" value="DnaB_bind"/>
    <property type="match status" value="1"/>
</dbReference>
<evidence type="ECO:0000313" key="16">
    <source>
        <dbReference type="Proteomes" id="UP000013893"/>
    </source>
</evidence>
<dbReference type="GO" id="GO:0000428">
    <property type="term" value="C:DNA-directed RNA polymerase complex"/>
    <property type="evidence" value="ECO:0007669"/>
    <property type="project" value="UniProtKB-KW"/>
</dbReference>
<dbReference type="RefSeq" id="WP_015641746.1">
    <property type="nucleotide sequence ID" value="NC_021219.1"/>
</dbReference>
<keyword evidence="11 12" id="KW-0804">Transcription</keyword>
<evidence type="ECO:0000256" key="9">
    <source>
        <dbReference type="ARBA" id="ARBA00022842"/>
    </source>
</evidence>
<keyword evidence="4 12" id="KW-0548">Nucleotidyltransferase</keyword>
<dbReference type="NCBIfam" id="TIGR01391">
    <property type="entry name" value="dnaG"/>
    <property type="match status" value="1"/>
</dbReference>
<evidence type="ECO:0000256" key="1">
    <source>
        <dbReference type="ARBA" id="ARBA00022478"/>
    </source>
</evidence>
<dbReference type="InterPro" id="IPR019475">
    <property type="entry name" value="DNA_primase_DnaB-bd"/>
</dbReference>
<dbReference type="InterPro" id="IPR002694">
    <property type="entry name" value="Znf_CHC2"/>
</dbReference>
<keyword evidence="16" id="KW-1185">Reference proteome</keyword>
<keyword evidence="10 12" id="KW-0238">DNA-binding</keyword>
<gene>
    <name evidence="12 15" type="primary">dnaG</name>
    <name evidence="15" type="ORF">L336_0593</name>
</gene>
<dbReference type="SMART" id="SM00493">
    <property type="entry name" value="TOPRIM"/>
    <property type="match status" value="1"/>
</dbReference>
<keyword evidence="2 12" id="KW-0639">Primosome</keyword>
<dbReference type="KEGG" id="saal:L336_0593"/>
<keyword evidence="7" id="KW-0863">Zinc-finger</keyword>
<keyword evidence="9" id="KW-0460">Magnesium</keyword>
<evidence type="ECO:0000256" key="5">
    <source>
        <dbReference type="ARBA" id="ARBA00022705"/>
    </source>
</evidence>
<evidence type="ECO:0000313" key="15">
    <source>
        <dbReference type="EMBL" id="AGL62296.1"/>
    </source>
</evidence>
<dbReference type="SMART" id="SM00400">
    <property type="entry name" value="ZnF_CHCC"/>
    <property type="match status" value="1"/>
</dbReference>
<dbReference type="PROSITE" id="PS50880">
    <property type="entry name" value="TOPRIM"/>
    <property type="match status" value="1"/>
</dbReference>
<evidence type="ECO:0000256" key="8">
    <source>
        <dbReference type="ARBA" id="ARBA00022833"/>
    </source>
</evidence>
<evidence type="ECO:0000256" key="11">
    <source>
        <dbReference type="ARBA" id="ARBA00023163"/>
    </source>
</evidence>
<dbReference type="STRING" id="1332188.L336_0593"/>
<dbReference type="Gene3D" id="3.40.1360.10">
    <property type="match status" value="1"/>
</dbReference>
<comment type="cofactor">
    <cofactor evidence="13">
        <name>Zn(2+)</name>
        <dbReference type="ChEBI" id="CHEBI:29105"/>
    </cofactor>
    <text evidence="13">Binds 1 zinc ion per monomer.</text>
</comment>
<name>R4PYK1_9BACT</name>
<dbReference type="EC" id="2.7.7.101" evidence="12"/>
<dbReference type="SUPFAM" id="SSF57783">
    <property type="entry name" value="Zinc beta-ribbon"/>
    <property type="match status" value="1"/>
</dbReference>
<feature type="domain" description="Toprim" evidence="14">
    <location>
        <begin position="249"/>
        <end position="328"/>
    </location>
</feature>
<keyword evidence="5 12" id="KW-0235">DNA replication</keyword>
<comment type="similarity">
    <text evidence="12 13">Belongs to the DnaG primase family.</text>
</comment>
<dbReference type="PANTHER" id="PTHR30313:SF2">
    <property type="entry name" value="DNA PRIMASE"/>
    <property type="match status" value="1"/>
</dbReference>
<dbReference type="GO" id="GO:0008270">
    <property type="term" value="F:zinc ion binding"/>
    <property type="evidence" value="ECO:0007669"/>
    <property type="project" value="UniProtKB-KW"/>
</dbReference>
<evidence type="ECO:0000259" key="14">
    <source>
        <dbReference type="PROSITE" id="PS50880"/>
    </source>
</evidence>
<keyword evidence="1 12" id="KW-0240">DNA-directed RNA polymerase</keyword>
<dbReference type="OrthoDB" id="9803773at2"/>
<dbReference type="PIRSF" id="PIRSF002811">
    <property type="entry name" value="DnaG"/>
    <property type="match status" value="1"/>
</dbReference>
<dbReference type="InterPro" id="IPR034151">
    <property type="entry name" value="TOPRIM_DnaG_bac"/>
</dbReference>
<keyword evidence="3 12" id="KW-0808">Transferase</keyword>
<dbReference type="PANTHER" id="PTHR30313">
    <property type="entry name" value="DNA PRIMASE"/>
    <property type="match status" value="1"/>
</dbReference>
<evidence type="ECO:0000256" key="10">
    <source>
        <dbReference type="ARBA" id="ARBA00023125"/>
    </source>
</evidence>
<dbReference type="PATRIC" id="fig|1332188.3.peg.581"/>
<comment type="catalytic activity">
    <reaction evidence="12">
        <text>ssDNA + n NTP = ssDNA/pppN(pN)n-1 hybrid + (n-1) diphosphate.</text>
        <dbReference type="EC" id="2.7.7.101"/>
    </reaction>
</comment>
<dbReference type="SUPFAM" id="SSF56731">
    <property type="entry name" value="DNA primase core"/>
    <property type="match status" value="1"/>
</dbReference>
<dbReference type="CDD" id="cd03364">
    <property type="entry name" value="TOPRIM_DnaG_primases"/>
    <property type="match status" value="1"/>
</dbReference>
<evidence type="ECO:0000256" key="4">
    <source>
        <dbReference type="ARBA" id="ARBA00022695"/>
    </source>
</evidence>
<evidence type="ECO:0000256" key="12">
    <source>
        <dbReference type="HAMAP-Rule" id="MF_00974"/>
    </source>
</evidence>
<evidence type="ECO:0000256" key="13">
    <source>
        <dbReference type="PIRNR" id="PIRNR002811"/>
    </source>
</evidence>
<dbReference type="InterPro" id="IPR030846">
    <property type="entry name" value="DnaG_bac"/>
</dbReference>
<accession>R4PYK1</accession>
<comment type="caution">
    <text evidence="12">Lacks conserved residue(s) required for the propagation of feature annotation.</text>
</comment>
<dbReference type="InterPro" id="IPR006295">
    <property type="entry name" value="DNA_primase_DnaG"/>
</dbReference>
<dbReference type="GO" id="GO:1990077">
    <property type="term" value="C:primosome complex"/>
    <property type="evidence" value="ECO:0007669"/>
    <property type="project" value="UniProtKB-KW"/>
</dbReference>
<dbReference type="Pfam" id="PF01807">
    <property type="entry name" value="Zn_ribbon_DnaG"/>
    <property type="match status" value="1"/>
</dbReference>
<dbReference type="AlphaFoldDB" id="R4PYK1"/>